<gene>
    <name evidence="3" type="primary">LOC106815146</name>
</gene>
<organism evidence="2 3">
    <name type="scientific">Priapulus caudatus</name>
    <name type="common">Priapulid worm</name>
    <dbReference type="NCBI Taxonomy" id="37621"/>
    <lineage>
        <taxon>Eukaryota</taxon>
        <taxon>Metazoa</taxon>
        <taxon>Ecdysozoa</taxon>
        <taxon>Scalidophora</taxon>
        <taxon>Priapulida</taxon>
        <taxon>Priapulimorpha</taxon>
        <taxon>Priapulimorphida</taxon>
        <taxon>Priapulidae</taxon>
        <taxon>Priapulus</taxon>
    </lineage>
</organism>
<feature type="transmembrane region" description="Helical" evidence="1">
    <location>
        <begin position="68"/>
        <end position="90"/>
    </location>
</feature>
<feature type="transmembrane region" description="Helical" evidence="1">
    <location>
        <begin position="151"/>
        <end position="174"/>
    </location>
</feature>
<keyword evidence="1" id="KW-0812">Transmembrane</keyword>
<name>A0ABM1ES94_PRICU</name>
<evidence type="ECO:0000256" key="1">
    <source>
        <dbReference type="SAM" id="Phobius"/>
    </source>
</evidence>
<dbReference type="Proteomes" id="UP000695022">
    <property type="component" value="Unplaced"/>
</dbReference>
<feature type="transmembrane region" description="Helical" evidence="1">
    <location>
        <begin position="111"/>
        <end position="131"/>
    </location>
</feature>
<sequence length="183" mass="20458">MVGIRTVTAAVFLLLSAVVVIVAFASDMWLTTTAYRSSLGLWKVCRLGNCRWFYEDDFLDPVSRLPDWFIACQVMFALAVGSILLCLCFLPFYMCICSRGGSCFTCLGRTVYSMLSSAALIMGIALLVFGLEVHYSEGQERIWGQKVKALTWAFFLMVAGWCMTVISAVLFFVLHKRSQSHAI</sequence>
<dbReference type="PANTHER" id="PTHR21284">
    <property type="entry name" value="EG:80H7.2 PROTEIN"/>
    <property type="match status" value="1"/>
</dbReference>
<dbReference type="PANTHER" id="PTHR21284:SF12">
    <property type="entry name" value="EG:80H7.2 PROTEIN"/>
    <property type="match status" value="1"/>
</dbReference>
<dbReference type="GeneID" id="106815146"/>
<evidence type="ECO:0000313" key="2">
    <source>
        <dbReference type="Proteomes" id="UP000695022"/>
    </source>
</evidence>
<protein>
    <submittedName>
        <fullName evidence="3">Epithelial membrane protein 1-like isoform X2</fullName>
    </submittedName>
</protein>
<accession>A0ABM1ES94</accession>
<dbReference type="Gene3D" id="1.20.140.150">
    <property type="match status" value="1"/>
</dbReference>
<reference evidence="3" key="1">
    <citation type="submission" date="2025-08" db="UniProtKB">
        <authorList>
            <consortium name="RefSeq"/>
        </authorList>
    </citation>
    <scope>IDENTIFICATION</scope>
</reference>
<evidence type="ECO:0000313" key="3">
    <source>
        <dbReference type="RefSeq" id="XP_014675065.1"/>
    </source>
</evidence>
<keyword evidence="2" id="KW-1185">Reference proteome</keyword>
<dbReference type="RefSeq" id="XP_014675065.1">
    <property type="nucleotide sequence ID" value="XM_014819579.1"/>
</dbReference>
<keyword evidence="1" id="KW-0472">Membrane</keyword>
<proteinExistence type="predicted"/>
<keyword evidence="1" id="KW-1133">Transmembrane helix</keyword>